<evidence type="ECO:0000259" key="2">
    <source>
        <dbReference type="Pfam" id="PF24488"/>
    </source>
</evidence>
<protein>
    <submittedName>
        <fullName evidence="4 6">Uncharacterized protein</fullName>
    </submittedName>
</protein>
<organism evidence="4">
    <name type="scientific">Strongyloides ratti</name>
    <name type="common">Parasitic roundworm</name>
    <dbReference type="NCBI Taxonomy" id="34506"/>
    <lineage>
        <taxon>Eukaryota</taxon>
        <taxon>Metazoa</taxon>
        <taxon>Ecdysozoa</taxon>
        <taxon>Nematoda</taxon>
        <taxon>Chromadorea</taxon>
        <taxon>Rhabditida</taxon>
        <taxon>Tylenchina</taxon>
        <taxon>Panagrolaimomorpha</taxon>
        <taxon>Strongyloidoidea</taxon>
        <taxon>Strongyloididae</taxon>
        <taxon>Strongyloides</taxon>
    </lineage>
</organism>
<dbReference type="Pfam" id="PF24490">
    <property type="entry name" value="DUF7585"/>
    <property type="match status" value="1"/>
</dbReference>
<dbReference type="InterPro" id="IPR056006">
    <property type="entry name" value="DUF7584"/>
</dbReference>
<dbReference type="WormBase" id="SRAE_2000402600">
    <property type="protein sequence ID" value="SRP07545"/>
    <property type="gene ID" value="WBGene00264254"/>
</dbReference>
<evidence type="ECO:0000313" key="7">
    <source>
        <dbReference type="WormBase" id="SRAE_2000402600"/>
    </source>
</evidence>
<evidence type="ECO:0000313" key="6">
    <source>
        <dbReference type="WBParaSite" id="SRAE_2000402600.1"/>
    </source>
</evidence>
<dbReference type="AlphaFoldDB" id="A0A090LI09"/>
<name>A0A090LI09_STRRB</name>
<sequence>MDYARKTPSFKSQEPLKIEKCFQHREINATTFPVTIKSNSSSDVVFLKLPGYDYKHGHTADKFPVNSNLVENPSIFRNENKTFLWMLSVYTASGPYKINCGAIGIHRNDGSQMPYDWKFNFNWQPLPNPYVMAKRVIILDQLPSPENCGNDQEKILKYTKDKKGKLFKLNLVNDQLKTSDELPHANKLYYFFTIPQDSYEKKFAEPCTIFRAVNNKPLIVIKGYNSTQILPNNTKINVIKFEYLESALTIQLLLKNLPILQDFYKDEEILINKVIFTKDGIKEVPNSNIITKGSFPLNGYEILKFSYEWLSTSNKYKITKIFYFAPPQEQYIYLLEYFLYSSNETVVKPNCSINGFSFGYLYAVGYIEKIVSLDELNANGVAKNGLFRYGSFFSKCAGNRNVLIHASRSAGSRVFMFTYFCCILEAMETDTSINNPMKIIKEIREKRYGGNISSMEYAYLLKALISYFFDNKILIGGNNKRFNFAKEYEDYLYKLEKREDGRKI</sequence>
<dbReference type="Pfam" id="PF24488">
    <property type="entry name" value="DUF7584"/>
    <property type="match status" value="1"/>
</dbReference>
<dbReference type="Proteomes" id="UP000035682">
    <property type="component" value="Unplaced"/>
</dbReference>
<dbReference type="CTD" id="36381747"/>
<dbReference type="GeneID" id="36381747"/>
<accession>A0A090LI09</accession>
<dbReference type="InterPro" id="IPR056005">
    <property type="entry name" value="DUF7583"/>
</dbReference>
<evidence type="ECO:0000259" key="3">
    <source>
        <dbReference type="Pfam" id="PF24490"/>
    </source>
</evidence>
<dbReference type="STRING" id="34506.A0A090LI09"/>
<evidence type="ECO:0000313" key="4">
    <source>
        <dbReference type="EMBL" id="CEF69377.1"/>
    </source>
</evidence>
<feature type="domain" description="DUF7585" evidence="3">
    <location>
        <begin position="25"/>
        <end position="213"/>
    </location>
</feature>
<evidence type="ECO:0000313" key="5">
    <source>
        <dbReference type="Proteomes" id="UP000035682"/>
    </source>
</evidence>
<reference evidence="4 5" key="1">
    <citation type="submission" date="2014-09" db="EMBL/GenBank/DDBJ databases">
        <authorList>
            <person name="Martin A.A."/>
        </authorList>
    </citation>
    <scope>NUCLEOTIDE SEQUENCE</scope>
    <source>
        <strain evidence="5">ED321</strain>
        <strain evidence="4">ED321 Heterogonic</strain>
    </source>
</reference>
<dbReference type="EMBL" id="LN609529">
    <property type="protein sequence ID" value="CEF69377.1"/>
    <property type="molecule type" value="Genomic_DNA"/>
</dbReference>
<feature type="domain" description="DUF7584" evidence="2">
    <location>
        <begin position="216"/>
        <end position="324"/>
    </location>
</feature>
<reference evidence="6" key="2">
    <citation type="submission" date="2020-12" db="UniProtKB">
        <authorList>
            <consortium name="WormBaseParasite"/>
        </authorList>
    </citation>
    <scope>IDENTIFICATION</scope>
</reference>
<proteinExistence type="predicted"/>
<dbReference type="RefSeq" id="XP_024508577.1">
    <property type="nucleotide sequence ID" value="XM_024642847.1"/>
</dbReference>
<dbReference type="WBParaSite" id="SRAE_2000402600.1">
    <property type="protein sequence ID" value="SRAE_2000402600.1"/>
    <property type="gene ID" value="WBGene00264254"/>
</dbReference>
<dbReference type="InterPro" id="IPR056007">
    <property type="entry name" value="DUF7585"/>
</dbReference>
<dbReference type="Pfam" id="PF24486">
    <property type="entry name" value="DUF7583"/>
    <property type="match status" value="1"/>
</dbReference>
<gene>
    <name evidence="4 6 7" type="ORF">SRAE_2000402600</name>
</gene>
<keyword evidence="5" id="KW-1185">Reference proteome</keyword>
<feature type="domain" description="DUF7583" evidence="1">
    <location>
        <begin position="326"/>
        <end position="392"/>
    </location>
</feature>
<evidence type="ECO:0000259" key="1">
    <source>
        <dbReference type="Pfam" id="PF24486"/>
    </source>
</evidence>